<evidence type="ECO:0000313" key="2">
    <source>
        <dbReference type="EMBL" id="UZJ26706.1"/>
    </source>
</evidence>
<feature type="region of interest" description="Disordered" evidence="1">
    <location>
        <begin position="67"/>
        <end position="87"/>
    </location>
</feature>
<sequence length="87" mass="9877">MVGLAVVLFPFVLMAFALSMERVETRVRRTGLGEDEVEQFLDQASASEVQTLLSDGMPRALDVFQLRRHHPRRAPARERSEARRTAP</sequence>
<protein>
    <submittedName>
        <fullName evidence="2">Uncharacterized protein</fullName>
    </submittedName>
</protein>
<feature type="compositionally biased region" description="Basic and acidic residues" evidence="1">
    <location>
        <begin position="75"/>
        <end position="87"/>
    </location>
</feature>
<name>A0ABY6P5S5_9NOCA</name>
<accession>A0ABY6P5S5</accession>
<proteinExistence type="predicted"/>
<gene>
    <name evidence="2" type="ORF">RHODO2019_15250</name>
</gene>
<evidence type="ECO:0000256" key="1">
    <source>
        <dbReference type="SAM" id="MobiDB-lite"/>
    </source>
</evidence>
<organism evidence="2 3">
    <name type="scientific">Rhodococcus antarcticus</name>
    <dbReference type="NCBI Taxonomy" id="2987751"/>
    <lineage>
        <taxon>Bacteria</taxon>
        <taxon>Bacillati</taxon>
        <taxon>Actinomycetota</taxon>
        <taxon>Actinomycetes</taxon>
        <taxon>Mycobacteriales</taxon>
        <taxon>Nocardiaceae</taxon>
        <taxon>Rhodococcus</taxon>
    </lineage>
</organism>
<keyword evidence="3" id="KW-1185">Reference proteome</keyword>
<dbReference type="EMBL" id="CP110615">
    <property type="protein sequence ID" value="UZJ26706.1"/>
    <property type="molecule type" value="Genomic_DNA"/>
</dbReference>
<evidence type="ECO:0000313" key="3">
    <source>
        <dbReference type="Proteomes" id="UP001164965"/>
    </source>
</evidence>
<reference evidence="2" key="1">
    <citation type="submission" date="2022-10" db="EMBL/GenBank/DDBJ databases">
        <title>Rhodococcus sp.75.</title>
        <authorList>
            <person name="Sun M."/>
        </authorList>
    </citation>
    <scope>NUCLEOTIDE SEQUENCE</scope>
    <source>
        <strain evidence="2">75</strain>
    </source>
</reference>
<dbReference type="Proteomes" id="UP001164965">
    <property type="component" value="Chromosome"/>
</dbReference>